<feature type="compositionally biased region" description="Basic and acidic residues" evidence="1">
    <location>
        <begin position="60"/>
        <end position="77"/>
    </location>
</feature>
<reference evidence="2 3" key="1">
    <citation type="submission" date="2017-05" db="EMBL/GenBank/DDBJ databases">
        <title>Functional genome analysis of Paenibacillus pasadenensis strain R16: insights on endophytic life style and antifungal activity.</title>
        <authorList>
            <person name="Passera A."/>
            <person name="Marcolungo L."/>
            <person name="Casati P."/>
            <person name="Brasca M."/>
            <person name="Quaglino F."/>
            <person name="Delledonne M."/>
        </authorList>
    </citation>
    <scope>NUCLEOTIDE SEQUENCE [LARGE SCALE GENOMIC DNA]</scope>
    <source>
        <strain evidence="2 3">R16</strain>
    </source>
</reference>
<dbReference type="AlphaFoldDB" id="A0A2N5N3G2"/>
<dbReference type="Proteomes" id="UP000234789">
    <property type="component" value="Unassembled WGS sequence"/>
</dbReference>
<feature type="compositionally biased region" description="Basic and acidic residues" evidence="1">
    <location>
        <begin position="14"/>
        <end position="30"/>
    </location>
</feature>
<feature type="region of interest" description="Disordered" evidence="1">
    <location>
        <begin position="14"/>
        <end position="131"/>
    </location>
</feature>
<proteinExistence type="predicted"/>
<dbReference type="EMBL" id="NFEZ01000004">
    <property type="protein sequence ID" value="PLT44842.1"/>
    <property type="molecule type" value="Genomic_DNA"/>
</dbReference>
<protein>
    <submittedName>
        <fullName evidence="2">Uncharacterized protein</fullName>
    </submittedName>
</protein>
<evidence type="ECO:0000313" key="3">
    <source>
        <dbReference type="Proteomes" id="UP000234789"/>
    </source>
</evidence>
<dbReference type="RefSeq" id="WP_043112002.1">
    <property type="nucleotide sequence ID" value="NZ_BIMM01000131.1"/>
</dbReference>
<feature type="compositionally biased region" description="Acidic residues" evidence="1">
    <location>
        <begin position="32"/>
        <end position="44"/>
    </location>
</feature>
<organism evidence="2 3">
    <name type="scientific">Paenibacillus pasadenensis</name>
    <dbReference type="NCBI Taxonomy" id="217090"/>
    <lineage>
        <taxon>Bacteria</taxon>
        <taxon>Bacillati</taxon>
        <taxon>Bacillota</taxon>
        <taxon>Bacilli</taxon>
        <taxon>Bacillales</taxon>
        <taxon>Paenibacillaceae</taxon>
        <taxon>Paenibacillus</taxon>
    </lineage>
</organism>
<gene>
    <name evidence="2" type="ORF">B8V81_3273</name>
</gene>
<name>A0A2N5N3G2_9BACL</name>
<evidence type="ECO:0000313" key="2">
    <source>
        <dbReference type="EMBL" id="PLT44842.1"/>
    </source>
</evidence>
<accession>A0A2N5N3G2</accession>
<keyword evidence="3" id="KW-1185">Reference proteome</keyword>
<comment type="caution">
    <text evidence="2">The sequence shown here is derived from an EMBL/GenBank/DDBJ whole genome shotgun (WGS) entry which is preliminary data.</text>
</comment>
<sequence length="131" mass="14548">MNEEEIRRKLEKELDNRHMLASKRDERSLAELDAEMSTELDGSLEDGGATSETDAGTGRTNDHGGRMDYEMDIDRMVGEGLGGGQVTIHNGHIGESTTDTMRLKEDIGLDEQEEPDPTERLGRIKSQLMAD</sequence>
<evidence type="ECO:0000256" key="1">
    <source>
        <dbReference type="SAM" id="MobiDB-lite"/>
    </source>
</evidence>